<keyword evidence="12" id="KW-1185">Reference proteome</keyword>
<evidence type="ECO:0000256" key="5">
    <source>
        <dbReference type="ARBA" id="ARBA00022692"/>
    </source>
</evidence>
<evidence type="ECO:0000259" key="10">
    <source>
        <dbReference type="Pfam" id="PF00999"/>
    </source>
</evidence>
<comment type="similarity">
    <text evidence="2">Belongs to the monovalent cation:proton antiporter 2 (CPA2) transporter (TC 2.A.37) family.</text>
</comment>
<dbReference type="RefSeq" id="WP_203685922.1">
    <property type="nucleotide sequence ID" value="NZ_BONT01000020.1"/>
</dbReference>
<evidence type="ECO:0000256" key="6">
    <source>
        <dbReference type="ARBA" id="ARBA00022989"/>
    </source>
</evidence>
<feature type="transmembrane region" description="Helical" evidence="9">
    <location>
        <begin position="340"/>
        <end position="364"/>
    </location>
</feature>
<keyword evidence="5 9" id="KW-0812">Transmembrane</keyword>
<keyword evidence="4" id="KW-0050">Antiport</keyword>
<feature type="transmembrane region" description="Helical" evidence="9">
    <location>
        <begin position="244"/>
        <end position="262"/>
    </location>
</feature>
<dbReference type="GO" id="GO:0015297">
    <property type="term" value="F:antiporter activity"/>
    <property type="evidence" value="ECO:0007669"/>
    <property type="project" value="UniProtKB-KW"/>
</dbReference>
<accession>A0A841FC64</accession>
<sequence length="408" mass="42951">MTDISDADAFFGLTLIFAAAVFAPLLSDRIARWVPIPSTVLEIVLGILLGPSVSALVAENDVTNRFHDLGLAMLFFLAGYEIEFGRIKGRPLVLGGAGWLIGIVAALGVSTAVTRDLDVGLIVGVAVCTTALGTILPMIRDAGMLPTKVGAHIMAIGAVGEFAPMIAITVLFGTTSTEDHPAWVRAGFVVLAIIAAWAAMRPRSERVGRLLSATLGTSVQFAVRLAMLMVVLMIWISYELGLDIVLGGFVAGVVIRLLISTIEEEEAELVASKLDAVGFGFLVPFFFVTTGIGYDLKALLDSPGALLALPAILAMFLLIRGVVTFVILRKDFDKAERTTLSLLASTQLPLVVVVAGIGVATGRISAATESALVGAAMLSVLIFPLLAIRPPGAVRRLTARDHVINEPT</sequence>
<feature type="transmembrane region" description="Helical" evidence="9">
    <location>
        <begin position="39"/>
        <end position="58"/>
    </location>
</feature>
<gene>
    <name evidence="11" type="ORF">HNR73_000832</name>
</gene>
<dbReference type="EMBL" id="JACHGT010000002">
    <property type="protein sequence ID" value="MBB6032985.1"/>
    <property type="molecule type" value="Genomic_DNA"/>
</dbReference>
<feature type="transmembrane region" description="Helical" evidence="9">
    <location>
        <begin position="370"/>
        <end position="388"/>
    </location>
</feature>
<comment type="caution">
    <text evidence="11">The sequence shown here is derived from an EMBL/GenBank/DDBJ whole genome shotgun (WGS) entry which is preliminary data.</text>
</comment>
<evidence type="ECO:0000256" key="8">
    <source>
        <dbReference type="ARBA" id="ARBA00023136"/>
    </source>
</evidence>
<dbReference type="PANTHER" id="PTHR43562:SF1">
    <property type="entry name" value="NA(+)_H(+) ANTIPORTER YJBQ-RELATED"/>
    <property type="match status" value="1"/>
</dbReference>
<feature type="transmembrane region" description="Helical" evidence="9">
    <location>
        <begin position="64"/>
        <end position="80"/>
    </location>
</feature>
<reference evidence="11 12" key="1">
    <citation type="submission" date="2020-08" db="EMBL/GenBank/DDBJ databases">
        <title>Genomic Encyclopedia of Type Strains, Phase IV (KMG-IV): sequencing the most valuable type-strain genomes for metagenomic binning, comparative biology and taxonomic classification.</title>
        <authorList>
            <person name="Goeker M."/>
        </authorList>
    </citation>
    <scope>NUCLEOTIDE SEQUENCE [LARGE SCALE GENOMIC DNA]</scope>
    <source>
        <strain evidence="11 12">YIM 65646</strain>
    </source>
</reference>
<dbReference type="PANTHER" id="PTHR43562">
    <property type="entry name" value="NAPA-TYPE SODIUM/HYDROGEN ANTIPORTER"/>
    <property type="match status" value="1"/>
</dbReference>
<protein>
    <submittedName>
        <fullName evidence="11">Kef-type K+ transport system membrane component KefB</fullName>
    </submittedName>
</protein>
<feature type="transmembrane region" description="Helical" evidence="9">
    <location>
        <begin position="92"/>
        <end position="113"/>
    </location>
</feature>
<dbReference type="GO" id="GO:0016020">
    <property type="term" value="C:membrane"/>
    <property type="evidence" value="ECO:0007669"/>
    <property type="project" value="UniProtKB-SubCell"/>
</dbReference>
<evidence type="ECO:0000256" key="2">
    <source>
        <dbReference type="ARBA" id="ARBA00005551"/>
    </source>
</evidence>
<evidence type="ECO:0000313" key="12">
    <source>
        <dbReference type="Proteomes" id="UP000548476"/>
    </source>
</evidence>
<evidence type="ECO:0000256" key="3">
    <source>
        <dbReference type="ARBA" id="ARBA00022448"/>
    </source>
</evidence>
<keyword evidence="6 9" id="KW-1133">Transmembrane helix</keyword>
<feature type="transmembrane region" description="Helical" evidence="9">
    <location>
        <begin position="274"/>
        <end position="294"/>
    </location>
</feature>
<evidence type="ECO:0000256" key="9">
    <source>
        <dbReference type="SAM" id="Phobius"/>
    </source>
</evidence>
<dbReference type="InterPro" id="IPR038770">
    <property type="entry name" value="Na+/solute_symporter_sf"/>
</dbReference>
<feature type="transmembrane region" description="Helical" evidence="9">
    <location>
        <begin position="306"/>
        <end position="328"/>
    </location>
</feature>
<feature type="transmembrane region" description="Helical" evidence="9">
    <location>
        <begin position="119"/>
        <end position="139"/>
    </location>
</feature>
<dbReference type="Pfam" id="PF00999">
    <property type="entry name" value="Na_H_Exchanger"/>
    <property type="match status" value="1"/>
</dbReference>
<keyword evidence="3" id="KW-0813">Transport</keyword>
<dbReference type="AlphaFoldDB" id="A0A841FC64"/>
<feature type="transmembrane region" description="Helical" evidence="9">
    <location>
        <begin position="151"/>
        <end position="176"/>
    </location>
</feature>
<dbReference type="InterPro" id="IPR006153">
    <property type="entry name" value="Cation/H_exchanger_TM"/>
</dbReference>
<keyword evidence="8 9" id="KW-0472">Membrane</keyword>
<organism evidence="11 12">
    <name type="scientific">Phytomonospora endophytica</name>
    <dbReference type="NCBI Taxonomy" id="714109"/>
    <lineage>
        <taxon>Bacteria</taxon>
        <taxon>Bacillati</taxon>
        <taxon>Actinomycetota</taxon>
        <taxon>Actinomycetes</taxon>
        <taxon>Micromonosporales</taxon>
        <taxon>Micromonosporaceae</taxon>
        <taxon>Phytomonospora</taxon>
    </lineage>
</organism>
<comment type="subcellular location">
    <subcellularLocation>
        <location evidence="1">Membrane</location>
        <topology evidence="1">Multi-pass membrane protein</topology>
    </subcellularLocation>
</comment>
<proteinExistence type="inferred from homology"/>
<feature type="domain" description="Cation/H+ exchanger transmembrane" evidence="10">
    <location>
        <begin position="19"/>
        <end position="386"/>
    </location>
</feature>
<dbReference type="Gene3D" id="1.20.1530.20">
    <property type="match status" value="1"/>
</dbReference>
<dbReference type="GO" id="GO:1902600">
    <property type="term" value="P:proton transmembrane transport"/>
    <property type="evidence" value="ECO:0007669"/>
    <property type="project" value="InterPro"/>
</dbReference>
<feature type="transmembrane region" description="Helical" evidence="9">
    <location>
        <begin position="221"/>
        <end position="238"/>
    </location>
</feature>
<name>A0A841FC64_9ACTN</name>
<evidence type="ECO:0000256" key="1">
    <source>
        <dbReference type="ARBA" id="ARBA00004141"/>
    </source>
</evidence>
<evidence type="ECO:0000256" key="4">
    <source>
        <dbReference type="ARBA" id="ARBA00022449"/>
    </source>
</evidence>
<evidence type="ECO:0000313" key="11">
    <source>
        <dbReference type="EMBL" id="MBB6032985.1"/>
    </source>
</evidence>
<dbReference type="Proteomes" id="UP000548476">
    <property type="component" value="Unassembled WGS sequence"/>
</dbReference>
<keyword evidence="7" id="KW-0406">Ion transport</keyword>
<feature type="transmembrane region" description="Helical" evidence="9">
    <location>
        <begin position="182"/>
        <end position="200"/>
    </location>
</feature>
<feature type="transmembrane region" description="Helical" evidence="9">
    <location>
        <begin position="6"/>
        <end position="27"/>
    </location>
</feature>
<evidence type="ECO:0000256" key="7">
    <source>
        <dbReference type="ARBA" id="ARBA00023065"/>
    </source>
</evidence>